<evidence type="ECO:0000256" key="6">
    <source>
        <dbReference type="ARBA" id="ARBA00050776"/>
    </source>
</evidence>
<dbReference type="CDD" id="cd06453">
    <property type="entry name" value="SufS_like"/>
    <property type="match status" value="1"/>
</dbReference>
<sequence length="384" mass="41571">MDVAYLDHAASSWPKPPQVLQAMQDCMLHYAANPGRGSHQMAVQASRALFEARKSLSKLLKVRNPNDISFALNTTMALNQAIMGFVKEGDHVICTSVEHNSVRRPLEFLKKTKGVSISYVKTNAKGELSIQDVKDAFNRKTTLLVCSHGSNLLGSILPLEQLGELCKQAGVKFLVDAAQTAGTLELDVTHMGIDMLAFPGHKSLLGPQGTGGLYIAPELDLVPLLHGGTGSQSEAIDQPTVRPDRYESGTQNTVGIAGLNEGVKFVLKETVERIHKKEWEQTQLLIEALMGIEGVSVLGPDLGQNRTGIVSFSVNQSDSSEVAFILDQSFQIAVRAGYHCSPLAHESAGTLERGAVRASVGYFTTNEEVDRLISAVKEIAKHMK</sequence>
<dbReference type="Proteomes" id="UP000641588">
    <property type="component" value="Unassembled WGS sequence"/>
</dbReference>
<gene>
    <name evidence="8" type="ORF">GC093_16230</name>
</gene>
<dbReference type="RefSeq" id="WP_171652955.1">
    <property type="nucleotide sequence ID" value="NZ_WHOD01000062.1"/>
</dbReference>
<feature type="domain" description="Aminotransferase class V" evidence="7">
    <location>
        <begin position="5"/>
        <end position="372"/>
    </location>
</feature>
<name>A0A972GXL9_9BACL</name>
<comment type="cofactor">
    <cofactor evidence="1">
        <name>pyridoxal 5'-phosphate</name>
        <dbReference type="ChEBI" id="CHEBI:597326"/>
    </cofactor>
</comment>
<dbReference type="InterPro" id="IPR015422">
    <property type="entry name" value="PyrdxlP-dep_Trfase_small"/>
</dbReference>
<protein>
    <recommendedName>
        <fullName evidence="3">cysteine desulfurase</fullName>
        <ecNumber evidence="3">2.8.1.7</ecNumber>
    </recommendedName>
</protein>
<dbReference type="InterPro" id="IPR000192">
    <property type="entry name" value="Aminotrans_V_dom"/>
</dbReference>
<evidence type="ECO:0000256" key="4">
    <source>
        <dbReference type="ARBA" id="ARBA00022679"/>
    </source>
</evidence>
<keyword evidence="4" id="KW-0808">Transferase</keyword>
<dbReference type="GO" id="GO:0030170">
    <property type="term" value="F:pyridoxal phosphate binding"/>
    <property type="evidence" value="ECO:0007669"/>
    <property type="project" value="InterPro"/>
</dbReference>
<organism evidence="8 9">
    <name type="scientific">Paenibacillus foliorum</name>
    <dbReference type="NCBI Taxonomy" id="2654974"/>
    <lineage>
        <taxon>Bacteria</taxon>
        <taxon>Bacillati</taxon>
        <taxon>Bacillota</taxon>
        <taxon>Bacilli</taxon>
        <taxon>Bacillales</taxon>
        <taxon>Paenibacillaceae</taxon>
        <taxon>Paenibacillus</taxon>
    </lineage>
</organism>
<dbReference type="GO" id="GO:0031071">
    <property type="term" value="F:cysteine desulfurase activity"/>
    <property type="evidence" value="ECO:0007669"/>
    <property type="project" value="UniProtKB-EC"/>
</dbReference>
<dbReference type="Gene3D" id="3.40.640.10">
    <property type="entry name" value="Type I PLP-dependent aspartate aminotransferase-like (Major domain)"/>
    <property type="match status" value="1"/>
</dbReference>
<evidence type="ECO:0000256" key="5">
    <source>
        <dbReference type="ARBA" id="ARBA00022898"/>
    </source>
</evidence>
<dbReference type="InterPro" id="IPR016454">
    <property type="entry name" value="Cysteine_dSase"/>
</dbReference>
<dbReference type="PANTHER" id="PTHR43586">
    <property type="entry name" value="CYSTEINE DESULFURASE"/>
    <property type="match status" value="1"/>
</dbReference>
<keyword evidence="9" id="KW-1185">Reference proteome</keyword>
<dbReference type="NCBIfam" id="TIGR01977">
    <property type="entry name" value="am_tr_V_EF2568"/>
    <property type="match status" value="1"/>
</dbReference>
<comment type="similarity">
    <text evidence="2">Belongs to the class-V pyridoxal-phosphate-dependent aminotransferase family. Csd subfamily.</text>
</comment>
<dbReference type="PANTHER" id="PTHR43586:SF4">
    <property type="entry name" value="ISOPENICILLIN N EPIMERASE"/>
    <property type="match status" value="1"/>
</dbReference>
<dbReference type="PIRSF" id="PIRSF005572">
    <property type="entry name" value="NifS"/>
    <property type="match status" value="1"/>
</dbReference>
<dbReference type="EMBL" id="WHOD01000062">
    <property type="protein sequence ID" value="NOU94755.1"/>
    <property type="molecule type" value="Genomic_DNA"/>
</dbReference>
<comment type="caution">
    <text evidence="8">The sequence shown here is derived from an EMBL/GenBank/DDBJ whole genome shotgun (WGS) entry which is preliminary data.</text>
</comment>
<dbReference type="InterPro" id="IPR010970">
    <property type="entry name" value="Cys_dSase_SufS"/>
</dbReference>
<keyword evidence="8" id="KW-0032">Aminotransferase</keyword>
<evidence type="ECO:0000313" key="9">
    <source>
        <dbReference type="Proteomes" id="UP000641588"/>
    </source>
</evidence>
<comment type="catalytic activity">
    <reaction evidence="6">
        <text>(sulfur carrier)-H + L-cysteine = (sulfur carrier)-SH + L-alanine</text>
        <dbReference type="Rhea" id="RHEA:43892"/>
        <dbReference type="Rhea" id="RHEA-COMP:14737"/>
        <dbReference type="Rhea" id="RHEA-COMP:14739"/>
        <dbReference type="ChEBI" id="CHEBI:29917"/>
        <dbReference type="ChEBI" id="CHEBI:35235"/>
        <dbReference type="ChEBI" id="CHEBI:57972"/>
        <dbReference type="ChEBI" id="CHEBI:64428"/>
        <dbReference type="EC" id="2.8.1.7"/>
    </reaction>
</comment>
<dbReference type="SUPFAM" id="SSF53383">
    <property type="entry name" value="PLP-dependent transferases"/>
    <property type="match status" value="1"/>
</dbReference>
<dbReference type="GO" id="GO:0006534">
    <property type="term" value="P:cysteine metabolic process"/>
    <property type="evidence" value="ECO:0007669"/>
    <property type="project" value="InterPro"/>
</dbReference>
<evidence type="ECO:0000259" key="7">
    <source>
        <dbReference type="Pfam" id="PF00266"/>
    </source>
</evidence>
<dbReference type="InterPro" id="IPR010969">
    <property type="entry name" value="Cys_dSase-rel_unknwn_funct"/>
</dbReference>
<dbReference type="EC" id="2.8.1.7" evidence="3"/>
<dbReference type="Pfam" id="PF00266">
    <property type="entry name" value="Aminotran_5"/>
    <property type="match status" value="1"/>
</dbReference>
<dbReference type="GO" id="GO:0008483">
    <property type="term" value="F:transaminase activity"/>
    <property type="evidence" value="ECO:0007669"/>
    <property type="project" value="UniProtKB-KW"/>
</dbReference>
<evidence type="ECO:0000256" key="2">
    <source>
        <dbReference type="ARBA" id="ARBA00010447"/>
    </source>
</evidence>
<dbReference type="InterPro" id="IPR015424">
    <property type="entry name" value="PyrdxlP-dep_Trfase"/>
</dbReference>
<dbReference type="Gene3D" id="3.90.1150.10">
    <property type="entry name" value="Aspartate Aminotransferase, domain 1"/>
    <property type="match status" value="1"/>
</dbReference>
<proteinExistence type="inferred from homology"/>
<evidence type="ECO:0000313" key="8">
    <source>
        <dbReference type="EMBL" id="NOU94755.1"/>
    </source>
</evidence>
<keyword evidence="5" id="KW-0663">Pyridoxal phosphate</keyword>
<reference evidence="8" key="1">
    <citation type="submission" date="2019-10" db="EMBL/GenBank/DDBJ databases">
        <title>Description of Paenibacillus glebae sp. nov.</title>
        <authorList>
            <person name="Carlier A."/>
            <person name="Qi S."/>
        </authorList>
    </citation>
    <scope>NUCLEOTIDE SEQUENCE</scope>
    <source>
        <strain evidence="8">LMG 31456</strain>
    </source>
</reference>
<evidence type="ECO:0000256" key="1">
    <source>
        <dbReference type="ARBA" id="ARBA00001933"/>
    </source>
</evidence>
<evidence type="ECO:0000256" key="3">
    <source>
        <dbReference type="ARBA" id="ARBA00012239"/>
    </source>
</evidence>
<dbReference type="InterPro" id="IPR015421">
    <property type="entry name" value="PyrdxlP-dep_Trfase_major"/>
</dbReference>
<dbReference type="AlphaFoldDB" id="A0A972GXL9"/>
<accession>A0A972GXL9</accession>